<name>W1NLL6_AMBTC</name>
<organism evidence="1 2">
    <name type="scientific">Amborella trichopoda</name>
    <dbReference type="NCBI Taxonomy" id="13333"/>
    <lineage>
        <taxon>Eukaryota</taxon>
        <taxon>Viridiplantae</taxon>
        <taxon>Streptophyta</taxon>
        <taxon>Embryophyta</taxon>
        <taxon>Tracheophyta</taxon>
        <taxon>Spermatophyta</taxon>
        <taxon>Magnoliopsida</taxon>
        <taxon>Amborellales</taxon>
        <taxon>Amborellaceae</taxon>
        <taxon>Amborella</taxon>
    </lineage>
</organism>
<dbReference type="EMBL" id="KI397142">
    <property type="protein sequence ID" value="ERM96391.1"/>
    <property type="molecule type" value="Genomic_DNA"/>
</dbReference>
<dbReference type="HOGENOM" id="CLU_017798_1_2_1"/>
<dbReference type="AlphaFoldDB" id="W1NLL6"/>
<dbReference type="GO" id="GO:0048367">
    <property type="term" value="P:shoot system development"/>
    <property type="evidence" value="ECO:0007669"/>
    <property type="project" value="InterPro"/>
</dbReference>
<dbReference type="GO" id="GO:0048364">
    <property type="term" value="P:root development"/>
    <property type="evidence" value="ECO:0007669"/>
    <property type="project" value="InterPro"/>
</dbReference>
<dbReference type="OMA" id="IRAYMVT"/>
<evidence type="ECO:0000313" key="2">
    <source>
        <dbReference type="Proteomes" id="UP000017836"/>
    </source>
</evidence>
<dbReference type="InterPro" id="IPR004320">
    <property type="entry name" value="BPS1_pln"/>
</dbReference>
<reference evidence="2" key="1">
    <citation type="journal article" date="2013" name="Science">
        <title>The Amborella genome and the evolution of flowering plants.</title>
        <authorList>
            <consortium name="Amborella Genome Project"/>
        </authorList>
    </citation>
    <scope>NUCLEOTIDE SEQUENCE [LARGE SCALE GENOMIC DNA]</scope>
</reference>
<dbReference type="PANTHER" id="PTHR33070:SF120">
    <property type="entry name" value="EXPRESSED PROTEIN"/>
    <property type="match status" value="1"/>
</dbReference>
<dbReference type="OrthoDB" id="1701699at2759"/>
<dbReference type="Pfam" id="PF03087">
    <property type="entry name" value="BPS1"/>
    <property type="match status" value="1"/>
</dbReference>
<dbReference type="KEGG" id="atr:18424323"/>
<sequence>MAAPMPYHVRSNSMPSGTHPLFRQLNEKLLSINDSAQHTAECLADSLLELYDVFDDLLQLPQTLDALHSEDKSVNEMLDDSLNLLDVCSVMRDAISRLREQHQIILSFLRRRDYTRMEGQAHVSARRKMNKELEKCLSTLKRTFRSISSQLPQNHSIQNEEVEVALSQVGSASLFVCESHLLRFKTPKKRKSIISTILRSKSRQQNEGNNESECANASICALYTHSGKVDETCAKDVQRKLASLDKCMRNIDDRLGCINNRLIRSRVSLLNIITN</sequence>
<dbReference type="PANTHER" id="PTHR33070">
    <property type="entry name" value="OS06G0725500 PROTEIN"/>
    <property type="match status" value="1"/>
</dbReference>
<proteinExistence type="predicted"/>
<dbReference type="Gramene" id="ERM96391">
    <property type="protein sequence ID" value="ERM96391"/>
    <property type="gene ID" value="AMTR_s00001p00238630"/>
</dbReference>
<keyword evidence="2" id="KW-1185">Reference proteome</keyword>
<dbReference type="eggNOG" id="ENOG502S2Q3">
    <property type="taxonomic scope" value="Eukaryota"/>
</dbReference>
<accession>W1NLL6</accession>
<dbReference type="Proteomes" id="UP000017836">
    <property type="component" value="Unassembled WGS sequence"/>
</dbReference>
<gene>
    <name evidence="1" type="ORF">AMTR_s00001p00238630</name>
</gene>
<evidence type="ECO:0000313" key="1">
    <source>
        <dbReference type="EMBL" id="ERM96391.1"/>
    </source>
</evidence>
<protein>
    <submittedName>
        <fullName evidence="1">Uncharacterized protein</fullName>
    </submittedName>
</protein>